<protein>
    <recommendedName>
        <fullName evidence="3">Phosphoglycerate mutase</fullName>
    </recommendedName>
</protein>
<reference evidence="1 2" key="1">
    <citation type="journal article" date="2015" name="Nature">
        <title>rRNA introns, odd ribosomes, and small enigmatic genomes across a large radiation of phyla.</title>
        <authorList>
            <person name="Brown C.T."/>
            <person name="Hug L.A."/>
            <person name="Thomas B.C."/>
            <person name="Sharon I."/>
            <person name="Castelle C.J."/>
            <person name="Singh A."/>
            <person name="Wilkins M.J."/>
            <person name="Williams K.H."/>
            <person name="Banfield J.F."/>
        </authorList>
    </citation>
    <scope>NUCLEOTIDE SEQUENCE [LARGE SCALE GENOMIC DNA]</scope>
</reference>
<organism evidence="1 2">
    <name type="scientific">Candidatus Nomurabacteria bacterium GW2011_GWF2_43_8</name>
    <dbReference type="NCBI Taxonomy" id="1618779"/>
    <lineage>
        <taxon>Bacteria</taxon>
        <taxon>Candidatus Nomuraibacteriota</taxon>
    </lineage>
</organism>
<name>A0A0G1FIT7_9BACT</name>
<dbReference type="EMBL" id="LCGX01000052">
    <property type="protein sequence ID" value="KKT21923.1"/>
    <property type="molecule type" value="Genomic_DNA"/>
</dbReference>
<accession>A0A0G1FIT7</accession>
<dbReference type="InterPro" id="IPR052765">
    <property type="entry name" value="PGM-Related"/>
</dbReference>
<proteinExistence type="predicted"/>
<dbReference type="Pfam" id="PF00300">
    <property type="entry name" value="His_Phos_1"/>
    <property type="match status" value="1"/>
</dbReference>
<dbReference type="PANTHER" id="PTHR46192">
    <property type="entry name" value="BROAD-RANGE ACID PHOSPHATASE DET1"/>
    <property type="match status" value="1"/>
</dbReference>
<dbReference type="InterPro" id="IPR013078">
    <property type="entry name" value="His_Pase_superF_clade-1"/>
</dbReference>
<dbReference type="Gene3D" id="3.40.50.1240">
    <property type="entry name" value="Phosphoglycerate mutase-like"/>
    <property type="match status" value="1"/>
</dbReference>
<dbReference type="CDD" id="cd07040">
    <property type="entry name" value="HP"/>
    <property type="match status" value="1"/>
</dbReference>
<evidence type="ECO:0000313" key="2">
    <source>
        <dbReference type="Proteomes" id="UP000033831"/>
    </source>
</evidence>
<dbReference type="InterPro" id="IPR029033">
    <property type="entry name" value="His_PPase_superfam"/>
</dbReference>
<sequence>MDSEKLIYIFRHGESLEDTDRTVYERMSDEEIPLSSKGVLQALDLGSQMSGEIKSNNIQLYLSPSKRILQTAEFFTSRLAIDTKIDFKILNILRKQD</sequence>
<dbReference type="SUPFAM" id="SSF53254">
    <property type="entry name" value="Phosphoglycerate mutase-like"/>
    <property type="match status" value="1"/>
</dbReference>
<comment type="caution">
    <text evidence="1">The sequence shown here is derived from an EMBL/GenBank/DDBJ whole genome shotgun (WGS) entry which is preliminary data.</text>
</comment>
<gene>
    <name evidence="1" type="ORF">UW07_C0052G0007</name>
</gene>
<evidence type="ECO:0008006" key="3">
    <source>
        <dbReference type="Google" id="ProtNLM"/>
    </source>
</evidence>
<dbReference type="Proteomes" id="UP000033831">
    <property type="component" value="Unassembled WGS sequence"/>
</dbReference>
<evidence type="ECO:0000313" key="1">
    <source>
        <dbReference type="EMBL" id="KKT21923.1"/>
    </source>
</evidence>
<dbReference type="AlphaFoldDB" id="A0A0G1FIT7"/>